<proteinExistence type="predicted"/>
<dbReference type="InterPro" id="IPR002871">
    <property type="entry name" value="NIF_FeS_clus_asmbl_NifU_N"/>
</dbReference>
<reference evidence="2" key="1">
    <citation type="submission" date="2021-11" db="EMBL/GenBank/DDBJ databases">
        <title>The first genome sequence of unculturable Mycoplasma faucium obtained by de novo assembly of metagenomic reads.</title>
        <authorList>
            <person name="Sabat A.J."/>
            <person name="Bathoorn E."/>
            <person name="Akkerboom V."/>
            <person name="Friedrich A.W."/>
        </authorList>
    </citation>
    <scope>NUCLEOTIDE SEQUENCE [LARGE SCALE GENOMIC DNA]</scope>
    <source>
        <strain evidence="2">UMCG-MFM1</strain>
    </source>
</reference>
<dbReference type="Gene3D" id="3.90.1010.10">
    <property type="match status" value="1"/>
</dbReference>
<accession>A0ABZ2TKI3</accession>
<dbReference type="CDD" id="cd06664">
    <property type="entry name" value="IscU_like"/>
    <property type="match status" value="1"/>
</dbReference>
<dbReference type="RefSeq" id="WP_405311118.1">
    <property type="nucleotide sequence ID" value="NZ_CP088155.1"/>
</dbReference>
<dbReference type="Pfam" id="PF01592">
    <property type="entry name" value="NifU_N"/>
    <property type="match status" value="1"/>
</dbReference>
<organism evidence="2 3">
    <name type="scientific">Metamycoplasma faucium</name>
    <dbReference type="NCBI Taxonomy" id="56142"/>
    <lineage>
        <taxon>Bacteria</taxon>
        <taxon>Bacillati</taxon>
        <taxon>Mycoplasmatota</taxon>
        <taxon>Mycoplasmoidales</taxon>
        <taxon>Metamycoplasmataceae</taxon>
        <taxon>Metamycoplasma</taxon>
    </lineage>
</organism>
<feature type="domain" description="NIF system FeS cluster assembly NifU N-terminal" evidence="1">
    <location>
        <begin position="13"/>
        <end position="96"/>
    </location>
</feature>
<protein>
    <submittedName>
        <fullName evidence="2">Iron-sulfur cluster assembly scaffold protein</fullName>
    </submittedName>
</protein>
<sequence>MISLNFYTNKEIQQIIFNAYQNPKYKKENINVTNKTITEHSKICVDDLQINFSWNNAKLINVEYKAIGCAVFLASCDLMCELIINKHIDEIKEISNLYFDLINNKNISDNFDKLDKLLVFKNVGTHLNRIECASIIYRALKREINE</sequence>
<name>A0ABZ2TKI3_9BACT</name>
<dbReference type="Proteomes" id="UP001622612">
    <property type="component" value="Chromosome"/>
</dbReference>
<dbReference type="SUPFAM" id="SSF82649">
    <property type="entry name" value="SufE/NifU"/>
    <property type="match status" value="1"/>
</dbReference>
<gene>
    <name evidence="2" type="ORF">LQ356_01945</name>
</gene>
<keyword evidence="3" id="KW-1185">Reference proteome</keyword>
<evidence type="ECO:0000313" key="3">
    <source>
        <dbReference type="Proteomes" id="UP001622612"/>
    </source>
</evidence>
<dbReference type="EMBL" id="CP088155">
    <property type="protein sequence ID" value="WYM96969.1"/>
    <property type="molecule type" value="Genomic_DNA"/>
</dbReference>
<evidence type="ECO:0000259" key="1">
    <source>
        <dbReference type="Pfam" id="PF01592"/>
    </source>
</evidence>
<evidence type="ECO:0000313" key="2">
    <source>
        <dbReference type="EMBL" id="WYM96969.1"/>
    </source>
</evidence>